<sequence>MIRLVLLSTISWMNLLHKLCKCLKQHRVSTVMEMLGYKDQLLTVWWLS</sequence>
<organism evidence="2">
    <name type="scientific">Arundo donax</name>
    <name type="common">Giant reed</name>
    <name type="synonym">Donax arundinaceus</name>
    <dbReference type="NCBI Taxonomy" id="35708"/>
    <lineage>
        <taxon>Eukaryota</taxon>
        <taxon>Viridiplantae</taxon>
        <taxon>Streptophyta</taxon>
        <taxon>Embryophyta</taxon>
        <taxon>Tracheophyta</taxon>
        <taxon>Spermatophyta</taxon>
        <taxon>Magnoliopsida</taxon>
        <taxon>Liliopsida</taxon>
        <taxon>Poales</taxon>
        <taxon>Poaceae</taxon>
        <taxon>PACMAD clade</taxon>
        <taxon>Arundinoideae</taxon>
        <taxon>Arundineae</taxon>
        <taxon>Arundo</taxon>
    </lineage>
</organism>
<evidence type="ECO:0000313" key="2">
    <source>
        <dbReference type="EMBL" id="JAD19252.1"/>
    </source>
</evidence>
<reference evidence="2" key="2">
    <citation type="journal article" date="2015" name="Data Brief">
        <title>Shoot transcriptome of the giant reed, Arundo donax.</title>
        <authorList>
            <person name="Barrero R.A."/>
            <person name="Guerrero F.D."/>
            <person name="Moolhuijzen P."/>
            <person name="Goolsby J.A."/>
            <person name="Tidwell J."/>
            <person name="Bellgard S.E."/>
            <person name="Bellgard M.I."/>
        </authorList>
    </citation>
    <scope>NUCLEOTIDE SEQUENCE</scope>
    <source>
        <tissue evidence="2">Shoot tissue taken approximately 20 cm above the soil surface</tissue>
    </source>
</reference>
<keyword evidence="1" id="KW-0732">Signal</keyword>
<feature type="signal peptide" evidence="1">
    <location>
        <begin position="1"/>
        <end position="22"/>
    </location>
</feature>
<evidence type="ECO:0000256" key="1">
    <source>
        <dbReference type="SAM" id="SignalP"/>
    </source>
</evidence>
<protein>
    <submittedName>
        <fullName evidence="2">Uncharacterized protein</fullName>
    </submittedName>
</protein>
<dbReference type="AlphaFoldDB" id="A0A0A8Y5K6"/>
<reference evidence="2" key="1">
    <citation type="submission" date="2014-09" db="EMBL/GenBank/DDBJ databases">
        <authorList>
            <person name="Magalhaes I.L.F."/>
            <person name="Oliveira U."/>
            <person name="Santos F.R."/>
            <person name="Vidigal T.H.D.A."/>
            <person name="Brescovit A.D."/>
            <person name="Santos A.J."/>
        </authorList>
    </citation>
    <scope>NUCLEOTIDE SEQUENCE</scope>
    <source>
        <tissue evidence="2">Shoot tissue taken approximately 20 cm above the soil surface</tissue>
    </source>
</reference>
<dbReference type="EMBL" id="GBRH01278643">
    <property type="protein sequence ID" value="JAD19252.1"/>
    <property type="molecule type" value="Transcribed_RNA"/>
</dbReference>
<proteinExistence type="predicted"/>
<accession>A0A0A8Y5K6</accession>
<name>A0A0A8Y5K6_ARUDO</name>
<feature type="chain" id="PRO_5002059589" evidence="1">
    <location>
        <begin position="23"/>
        <end position="48"/>
    </location>
</feature>